<keyword evidence="2" id="KW-1185">Reference proteome</keyword>
<organism evidence="1 2">
    <name type="scientific">Luoshenia tenuis</name>
    <dbReference type="NCBI Taxonomy" id="2763654"/>
    <lineage>
        <taxon>Bacteria</taxon>
        <taxon>Bacillati</taxon>
        <taxon>Bacillota</taxon>
        <taxon>Clostridia</taxon>
        <taxon>Christensenellales</taxon>
        <taxon>Christensenellaceae</taxon>
        <taxon>Luoshenia</taxon>
    </lineage>
</organism>
<name>A0A926HLB7_9FIRM</name>
<dbReference type="Pfam" id="PF13306">
    <property type="entry name" value="LRR_5"/>
    <property type="match status" value="1"/>
</dbReference>
<protein>
    <submittedName>
        <fullName evidence="1">Leucine-rich repeat protein</fullName>
    </submittedName>
</protein>
<dbReference type="SUPFAM" id="SSF51161">
    <property type="entry name" value="Trimeric LpxA-like enzymes"/>
    <property type="match status" value="1"/>
</dbReference>
<dbReference type="EMBL" id="JACRSO010000001">
    <property type="protein sequence ID" value="MBC8528319.1"/>
    <property type="molecule type" value="Genomic_DNA"/>
</dbReference>
<dbReference type="AlphaFoldDB" id="A0A926HLB7"/>
<dbReference type="Proteomes" id="UP000654279">
    <property type="component" value="Unassembled WGS sequence"/>
</dbReference>
<dbReference type="Gene3D" id="2.160.10.10">
    <property type="entry name" value="Hexapeptide repeat proteins"/>
    <property type="match status" value="1"/>
</dbReference>
<gene>
    <name evidence="1" type="ORF">H8699_02545</name>
</gene>
<evidence type="ECO:0000313" key="1">
    <source>
        <dbReference type="EMBL" id="MBC8528319.1"/>
    </source>
</evidence>
<sequence>MTAVIVCAIVLFIAMLLFPLVMSARSLKGEKAEALKINNDRVRNPRYFGISFAALMEKALAGYDGGGKIRMSKEEALIEADKLEALPIECESIVYAKEKEFRPPAGTVFHKEIYTCQDAYLDGIYEVRAIYGKKAVTLGAGTVLTRWADALGPLRVEEHADLGISASSATQLTVGRDCSFRRLYAPSISLGWPAEQGQAEPESAAAMVAVALSDTVVRNIQYVDDDQTDENGELAATVISKHAVTVLEGLTVRGHIRSHKSITLYDGAVVYGNLFAEGDIYLGENVKVYGNIFTQQKVITQRGVQIGQFGEIKSVIARDEIIFGADCKVYGYVSSETRGRCCPDADMVYLTPEEEEELRQKWRGNLRRTAVLPVMEKAVFKDAAEFDEMSTEVFRKNRYLKETVIPEGVQVIRRGFFFGCENLEKVVLPNSLKEIEDFAFYGCKRLSKIDLSACGQLRRIGESAFEGCAALKAVALPGSLAQLGAAAFSGCGALGAVQNLEHTHLTQLQGHVFLDCAALKAAALPEGIDEIGISAFKGCKALREMVLPRSVSHIEAFAFSGCEALRQIVLQGELAQLDERAKKGLPEGVRVLAAESETAAG</sequence>
<accession>A0A926HLB7</accession>
<comment type="caution">
    <text evidence="1">The sequence shown here is derived from an EMBL/GenBank/DDBJ whole genome shotgun (WGS) entry which is preliminary data.</text>
</comment>
<dbReference type="InterPro" id="IPR032675">
    <property type="entry name" value="LRR_dom_sf"/>
</dbReference>
<dbReference type="PANTHER" id="PTHR45661">
    <property type="entry name" value="SURFACE ANTIGEN"/>
    <property type="match status" value="1"/>
</dbReference>
<dbReference type="PANTHER" id="PTHR45661:SF3">
    <property type="entry name" value="IG-LIKE DOMAIN-CONTAINING PROTEIN"/>
    <property type="match status" value="1"/>
</dbReference>
<evidence type="ECO:0000313" key="2">
    <source>
        <dbReference type="Proteomes" id="UP000654279"/>
    </source>
</evidence>
<dbReference type="SUPFAM" id="SSF52058">
    <property type="entry name" value="L domain-like"/>
    <property type="match status" value="1"/>
</dbReference>
<reference evidence="1" key="1">
    <citation type="submission" date="2020-08" db="EMBL/GenBank/DDBJ databases">
        <title>Genome public.</title>
        <authorList>
            <person name="Liu C."/>
            <person name="Sun Q."/>
        </authorList>
    </citation>
    <scope>NUCLEOTIDE SEQUENCE</scope>
    <source>
        <strain evidence="1">NSJ-44</strain>
    </source>
</reference>
<dbReference type="InterPro" id="IPR026906">
    <property type="entry name" value="LRR_5"/>
</dbReference>
<dbReference type="RefSeq" id="WP_249284346.1">
    <property type="nucleotide sequence ID" value="NZ_JACRSO010000001.1"/>
</dbReference>
<dbReference type="InterPro" id="IPR053139">
    <property type="entry name" value="Surface_bspA-like"/>
</dbReference>
<dbReference type="Gene3D" id="3.80.10.10">
    <property type="entry name" value="Ribonuclease Inhibitor"/>
    <property type="match status" value="2"/>
</dbReference>
<dbReference type="InterPro" id="IPR011004">
    <property type="entry name" value="Trimer_LpxA-like_sf"/>
</dbReference>
<proteinExistence type="predicted"/>